<feature type="compositionally biased region" description="Polar residues" evidence="1">
    <location>
        <begin position="143"/>
        <end position="169"/>
    </location>
</feature>
<feature type="region of interest" description="Disordered" evidence="1">
    <location>
        <begin position="117"/>
        <end position="199"/>
    </location>
</feature>
<evidence type="ECO:0000313" key="3">
    <source>
        <dbReference type="Proteomes" id="UP001235939"/>
    </source>
</evidence>
<reference evidence="2 3" key="1">
    <citation type="submission" date="2022-01" db="EMBL/GenBank/DDBJ databases">
        <title>A chromosomal length assembly of Cordylochernes scorpioides.</title>
        <authorList>
            <person name="Zeh D."/>
            <person name="Zeh J."/>
        </authorList>
    </citation>
    <scope>NUCLEOTIDE SEQUENCE [LARGE SCALE GENOMIC DNA]</scope>
    <source>
        <strain evidence="2">IN4F17</strain>
        <tissue evidence="2">Whole Body</tissue>
    </source>
</reference>
<feature type="compositionally biased region" description="Basic residues" evidence="1">
    <location>
        <begin position="186"/>
        <end position="199"/>
    </location>
</feature>
<feature type="non-terminal residue" evidence="2">
    <location>
        <position position="1"/>
    </location>
</feature>
<accession>A0ABY6KGB2</accession>
<dbReference type="Proteomes" id="UP001235939">
    <property type="component" value="Chromosome 05"/>
</dbReference>
<name>A0ABY6KGB2_9ARAC</name>
<dbReference type="EMBL" id="CP092867">
    <property type="protein sequence ID" value="UYV67887.1"/>
    <property type="molecule type" value="Genomic_DNA"/>
</dbReference>
<keyword evidence="3" id="KW-1185">Reference proteome</keyword>
<organism evidence="2 3">
    <name type="scientific">Cordylochernes scorpioides</name>
    <dbReference type="NCBI Taxonomy" id="51811"/>
    <lineage>
        <taxon>Eukaryota</taxon>
        <taxon>Metazoa</taxon>
        <taxon>Ecdysozoa</taxon>
        <taxon>Arthropoda</taxon>
        <taxon>Chelicerata</taxon>
        <taxon>Arachnida</taxon>
        <taxon>Pseudoscorpiones</taxon>
        <taxon>Cheliferoidea</taxon>
        <taxon>Chernetidae</taxon>
        <taxon>Cordylochernes</taxon>
    </lineage>
</organism>
<sequence>MQRILDASQNRRLPVREIFELCMGIIRLCVHTSKVEAQILTRTNVEHTEFVPKIYLASSDISLPFILKRNQFSQKLAFAMTINNIWVLVTRACVYAWTALCGFFKCGIEYKVENTPSTKKLTRESPSDSTSRSQKTPRMEVVSQHNENDVSMNEVTEVPQKTSAATPPQVNEEHIDEDGPWTTVTHAKKAKNTTCNSRK</sequence>
<gene>
    <name evidence="2" type="ORF">LAZ67_5002400</name>
</gene>
<evidence type="ECO:0000313" key="2">
    <source>
        <dbReference type="EMBL" id="UYV67887.1"/>
    </source>
</evidence>
<feature type="compositionally biased region" description="Polar residues" evidence="1">
    <location>
        <begin position="127"/>
        <end position="136"/>
    </location>
</feature>
<evidence type="ECO:0000256" key="1">
    <source>
        <dbReference type="SAM" id="MobiDB-lite"/>
    </source>
</evidence>
<protein>
    <submittedName>
        <fullName evidence="2">Uncharacterized protein</fullName>
    </submittedName>
</protein>
<proteinExistence type="predicted"/>